<keyword evidence="4" id="KW-0716">Sensory transduction</keyword>
<keyword evidence="6" id="KW-0297">G-protein coupled receptor</keyword>
<keyword evidence="7 10" id="KW-0472">Membrane</keyword>
<keyword evidence="9" id="KW-0807">Transducer</keyword>
<evidence type="ECO:0000313" key="12">
    <source>
        <dbReference type="EMBL" id="CAH2294552.1"/>
    </source>
</evidence>
<sequence>GNMFIICIICIDYHLHSPMYIFLVCLSFMEICGISTVICKLLFILMLKNETISRAGCLTQSYFYFFITSSDFLLLSVIKKTCIRLVIGCILTSSACLLYPTVTISSAPLCGHVLNHFFCDSGAFMKLICVDTTLIKLSAVIISGIILIGPLVITIISYLLIVLTVIQIPSDTGLRKTFSTCMSHLTMVSIVFGSAIFIEIRPSGDYSIETDKAVNLISTLLGPLLNPYIYTLRNRAMHS</sequence>
<dbReference type="SUPFAM" id="SSF81321">
    <property type="entry name" value="Family A G protein-coupled receptor-like"/>
    <property type="match status" value="1"/>
</dbReference>
<dbReference type="AlphaFoldDB" id="A0AAD1S852"/>
<feature type="non-terminal residue" evidence="12">
    <location>
        <position position="239"/>
    </location>
</feature>
<keyword evidence="13" id="KW-1185">Reference proteome</keyword>
<protein>
    <submittedName>
        <fullName evidence="12">Olfactory receptor 6M1-like</fullName>
    </submittedName>
</protein>
<dbReference type="Proteomes" id="UP001295444">
    <property type="component" value="Chromosome 05"/>
</dbReference>
<evidence type="ECO:0000256" key="3">
    <source>
        <dbReference type="ARBA" id="ARBA00022692"/>
    </source>
</evidence>
<feature type="transmembrane region" description="Helical" evidence="10">
    <location>
        <begin position="178"/>
        <end position="198"/>
    </location>
</feature>
<feature type="transmembrane region" description="Helical" evidence="10">
    <location>
        <begin position="59"/>
        <end position="78"/>
    </location>
</feature>
<proteinExistence type="predicted"/>
<dbReference type="EMBL" id="OW240916">
    <property type="protein sequence ID" value="CAH2294552.1"/>
    <property type="molecule type" value="Genomic_DNA"/>
</dbReference>
<dbReference type="PANTHER" id="PTHR26454">
    <property type="entry name" value="OLFACTORY RECEPTOR"/>
    <property type="match status" value="1"/>
</dbReference>
<dbReference type="Pfam" id="PF13853">
    <property type="entry name" value="7tm_4"/>
    <property type="match status" value="1"/>
</dbReference>
<keyword evidence="2" id="KW-1003">Cell membrane</keyword>
<keyword evidence="3 10" id="KW-0812">Transmembrane</keyword>
<dbReference type="PROSITE" id="PS50262">
    <property type="entry name" value="G_PROTEIN_RECEP_F1_2"/>
    <property type="match status" value="1"/>
</dbReference>
<name>A0AAD1S852_PELCU</name>
<dbReference type="InterPro" id="IPR017452">
    <property type="entry name" value="GPCR_Rhodpsn_7TM"/>
</dbReference>
<comment type="subcellular location">
    <subcellularLocation>
        <location evidence="1">Cell membrane</location>
        <topology evidence="1">Multi-pass membrane protein</topology>
    </subcellularLocation>
</comment>
<feature type="domain" description="G-protein coupled receptors family 1 profile" evidence="11">
    <location>
        <begin position="1"/>
        <end position="230"/>
    </location>
</feature>
<evidence type="ECO:0000256" key="7">
    <source>
        <dbReference type="ARBA" id="ARBA00023136"/>
    </source>
</evidence>
<feature type="non-terminal residue" evidence="12">
    <location>
        <position position="1"/>
    </location>
</feature>
<keyword evidence="4" id="KW-0552">Olfaction</keyword>
<keyword evidence="5 10" id="KW-1133">Transmembrane helix</keyword>
<dbReference type="PANTHER" id="PTHR26454:SF1">
    <property type="entry name" value="OLFACTORY RECEPTOR"/>
    <property type="match status" value="1"/>
</dbReference>
<evidence type="ECO:0000256" key="1">
    <source>
        <dbReference type="ARBA" id="ARBA00004651"/>
    </source>
</evidence>
<accession>A0AAD1S852</accession>
<keyword evidence="8 12" id="KW-0675">Receptor</keyword>
<gene>
    <name evidence="12" type="ORF">PECUL_23A048941</name>
</gene>
<dbReference type="GO" id="GO:0005886">
    <property type="term" value="C:plasma membrane"/>
    <property type="evidence" value="ECO:0007669"/>
    <property type="project" value="UniProtKB-SubCell"/>
</dbReference>
<evidence type="ECO:0000256" key="9">
    <source>
        <dbReference type="ARBA" id="ARBA00023224"/>
    </source>
</evidence>
<organism evidence="12 13">
    <name type="scientific">Pelobates cultripes</name>
    <name type="common">Western spadefoot toad</name>
    <dbReference type="NCBI Taxonomy" id="61616"/>
    <lineage>
        <taxon>Eukaryota</taxon>
        <taxon>Metazoa</taxon>
        <taxon>Chordata</taxon>
        <taxon>Craniata</taxon>
        <taxon>Vertebrata</taxon>
        <taxon>Euteleostomi</taxon>
        <taxon>Amphibia</taxon>
        <taxon>Batrachia</taxon>
        <taxon>Anura</taxon>
        <taxon>Pelobatoidea</taxon>
        <taxon>Pelobatidae</taxon>
        <taxon>Pelobates</taxon>
    </lineage>
</organism>
<feature type="transmembrane region" description="Helical" evidence="10">
    <location>
        <begin position="20"/>
        <end position="47"/>
    </location>
</feature>
<evidence type="ECO:0000256" key="6">
    <source>
        <dbReference type="ARBA" id="ARBA00023040"/>
    </source>
</evidence>
<dbReference type="GO" id="GO:0004930">
    <property type="term" value="F:G protein-coupled receptor activity"/>
    <property type="evidence" value="ECO:0007669"/>
    <property type="project" value="UniProtKB-KW"/>
</dbReference>
<reference evidence="12" key="1">
    <citation type="submission" date="2022-03" db="EMBL/GenBank/DDBJ databases">
        <authorList>
            <person name="Alioto T."/>
            <person name="Alioto T."/>
            <person name="Gomez Garrido J."/>
        </authorList>
    </citation>
    <scope>NUCLEOTIDE SEQUENCE</scope>
</reference>
<dbReference type="PRINTS" id="PR00245">
    <property type="entry name" value="OLFACTORYR"/>
</dbReference>
<evidence type="ECO:0000256" key="5">
    <source>
        <dbReference type="ARBA" id="ARBA00022989"/>
    </source>
</evidence>
<evidence type="ECO:0000256" key="2">
    <source>
        <dbReference type="ARBA" id="ARBA00022475"/>
    </source>
</evidence>
<evidence type="ECO:0000256" key="8">
    <source>
        <dbReference type="ARBA" id="ARBA00023170"/>
    </source>
</evidence>
<feature type="transmembrane region" description="Helical" evidence="10">
    <location>
        <begin position="85"/>
        <end position="102"/>
    </location>
</feature>
<evidence type="ECO:0000256" key="10">
    <source>
        <dbReference type="SAM" id="Phobius"/>
    </source>
</evidence>
<dbReference type="InterPro" id="IPR047132">
    <property type="entry name" value="Olfact_rcpt_6C-like"/>
</dbReference>
<evidence type="ECO:0000259" key="11">
    <source>
        <dbReference type="PROSITE" id="PS50262"/>
    </source>
</evidence>
<dbReference type="GO" id="GO:0004984">
    <property type="term" value="F:olfactory receptor activity"/>
    <property type="evidence" value="ECO:0007669"/>
    <property type="project" value="InterPro"/>
</dbReference>
<dbReference type="InterPro" id="IPR000725">
    <property type="entry name" value="Olfact_rcpt"/>
</dbReference>
<dbReference type="Gene3D" id="1.20.1070.10">
    <property type="entry name" value="Rhodopsin 7-helix transmembrane proteins"/>
    <property type="match status" value="1"/>
</dbReference>
<evidence type="ECO:0000256" key="4">
    <source>
        <dbReference type="ARBA" id="ARBA00022725"/>
    </source>
</evidence>
<evidence type="ECO:0000313" key="13">
    <source>
        <dbReference type="Proteomes" id="UP001295444"/>
    </source>
</evidence>
<feature type="transmembrane region" description="Helical" evidence="10">
    <location>
        <begin position="213"/>
        <end position="232"/>
    </location>
</feature>
<feature type="transmembrane region" description="Helical" evidence="10">
    <location>
        <begin position="140"/>
        <end position="166"/>
    </location>
</feature>